<dbReference type="EMBL" id="JASNGB010000001">
    <property type="protein sequence ID" value="MDL2342558.1"/>
    <property type="molecule type" value="Genomic_DNA"/>
</dbReference>
<reference evidence="2 3" key="1">
    <citation type="submission" date="2023-05" db="EMBL/GenBank/DDBJ databases">
        <authorList>
            <person name="Gao F."/>
        </authorList>
    </citation>
    <scope>NUCLEOTIDE SEQUENCE [LARGE SCALE GENOMIC DNA]</scope>
    <source>
        <strain evidence="2 3">MIMF12</strain>
    </source>
</reference>
<keyword evidence="1" id="KW-1133">Transmembrane helix</keyword>
<proteinExistence type="predicted"/>
<keyword evidence="1" id="KW-0812">Transmembrane</keyword>
<keyword evidence="3" id="KW-1185">Reference proteome</keyword>
<comment type="caution">
    <text evidence="2">The sequence shown here is derived from an EMBL/GenBank/DDBJ whole genome shotgun (WGS) entry which is preliminary data.</text>
</comment>
<dbReference type="RefSeq" id="WP_285520598.1">
    <property type="nucleotide sequence ID" value="NZ_JASNGB010000001.1"/>
</dbReference>
<feature type="transmembrane region" description="Helical" evidence="1">
    <location>
        <begin position="38"/>
        <end position="56"/>
    </location>
</feature>
<evidence type="ECO:0000256" key="1">
    <source>
        <dbReference type="SAM" id="Phobius"/>
    </source>
</evidence>
<feature type="transmembrane region" description="Helical" evidence="1">
    <location>
        <begin position="121"/>
        <end position="138"/>
    </location>
</feature>
<evidence type="ECO:0000313" key="3">
    <source>
        <dbReference type="Proteomes" id="UP001302059"/>
    </source>
</evidence>
<accession>A0ABT7JDG7</accession>
<evidence type="ECO:0008006" key="4">
    <source>
        <dbReference type="Google" id="ProtNLM"/>
    </source>
</evidence>
<evidence type="ECO:0000313" key="2">
    <source>
        <dbReference type="EMBL" id="MDL2342558.1"/>
    </source>
</evidence>
<dbReference type="Proteomes" id="UP001302059">
    <property type="component" value="Unassembled WGS sequence"/>
</dbReference>
<gene>
    <name evidence="2" type="ORF">QOL99_00145</name>
</gene>
<name>A0ABT7JDG7_9DEIO</name>
<keyword evidence="1" id="KW-0472">Membrane</keyword>
<sequence length="139" mass="15511">MTDLDEATRARIRAEEAERFKVRTELEAERRVRERPNYLAGALLNLLISGGGLMFIRQMGPGIAWLLGAVALAFIASPWIAWLVGLIGSFIHYNAAYDRLYEPQAEVAEEARRQGQLTQRLILVVAILFLAALGVVLFT</sequence>
<feature type="transmembrane region" description="Helical" evidence="1">
    <location>
        <begin position="62"/>
        <end position="91"/>
    </location>
</feature>
<protein>
    <recommendedName>
        <fullName evidence="4">2TM domain-containing protein</fullName>
    </recommendedName>
</protein>
<organism evidence="2 3">
    <name type="scientific">Deinococcus rhizophilus</name>
    <dbReference type="NCBI Taxonomy" id="3049544"/>
    <lineage>
        <taxon>Bacteria</taxon>
        <taxon>Thermotogati</taxon>
        <taxon>Deinococcota</taxon>
        <taxon>Deinococci</taxon>
        <taxon>Deinococcales</taxon>
        <taxon>Deinococcaceae</taxon>
        <taxon>Deinococcus</taxon>
    </lineage>
</organism>